<proteinExistence type="predicted"/>
<evidence type="ECO:0000313" key="2">
    <source>
        <dbReference type="EMBL" id="XDV57794.1"/>
    </source>
</evidence>
<name>A0AB39XJY1_9BRAD</name>
<feature type="domain" description="DUF6894" evidence="1">
    <location>
        <begin position="2"/>
        <end position="68"/>
    </location>
</feature>
<organism evidence="2">
    <name type="scientific">Bradyrhizobium sp. LLZ17</name>
    <dbReference type="NCBI Taxonomy" id="3239388"/>
    <lineage>
        <taxon>Bacteria</taxon>
        <taxon>Pseudomonadati</taxon>
        <taxon>Pseudomonadota</taxon>
        <taxon>Alphaproteobacteria</taxon>
        <taxon>Hyphomicrobiales</taxon>
        <taxon>Nitrobacteraceae</taxon>
        <taxon>Bradyrhizobium</taxon>
    </lineage>
</organism>
<reference evidence="2" key="1">
    <citation type="submission" date="2024-08" db="EMBL/GenBank/DDBJ databases">
        <authorList>
            <person name="Chaddad Z."/>
            <person name="Lamrabet M."/>
            <person name="Bouhnik O."/>
            <person name="Alami S."/>
            <person name="Wipf D."/>
            <person name="Courty P.E."/>
            <person name="Missbah El Idrissi M."/>
        </authorList>
    </citation>
    <scope>NUCLEOTIDE SEQUENCE</scope>
    <source>
        <strain evidence="2">LLZ17</strain>
    </source>
</reference>
<evidence type="ECO:0000259" key="1">
    <source>
        <dbReference type="Pfam" id="PF21834"/>
    </source>
</evidence>
<dbReference type="EMBL" id="CP165734">
    <property type="protein sequence ID" value="XDV57794.1"/>
    <property type="molecule type" value="Genomic_DNA"/>
</dbReference>
<sequence length="75" mass="8205">MRYYFDIRDDFFAVSDDEGAEHASVEAARKEAIATATSIARDVFASKGSQVTVTVRTEDGPLFEMTVTLGLKELG</sequence>
<protein>
    <recommendedName>
        <fullName evidence="1">DUF6894 domain-containing protein</fullName>
    </recommendedName>
</protein>
<dbReference type="AlphaFoldDB" id="A0AB39XJY1"/>
<dbReference type="RefSeq" id="WP_369722231.1">
    <property type="nucleotide sequence ID" value="NZ_CP165734.1"/>
</dbReference>
<dbReference type="InterPro" id="IPR054189">
    <property type="entry name" value="DUF6894"/>
</dbReference>
<accession>A0AB39XJY1</accession>
<gene>
    <name evidence="2" type="ORF">AB8Z38_35775</name>
</gene>
<dbReference type="Pfam" id="PF21834">
    <property type="entry name" value="DUF6894"/>
    <property type="match status" value="1"/>
</dbReference>